<organism evidence="2">
    <name type="scientific">Oceaniferula spumae</name>
    <dbReference type="NCBI Taxonomy" id="2979115"/>
    <lineage>
        <taxon>Bacteria</taxon>
        <taxon>Pseudomonadati</taxon>
        <taxon>Verrucomicrobiota</taxon>
        <taxon>Verrucomicrobiia</taxon>
        <taxon>Verrucomicrobiales</taxon>
        <taxon>Verrucomicrobiaceae</taxon>
        <taxon>Oceaniferula</taxon>
    </lineage>
</organism>
<dbReference type="EMBL" id="AP026866">
    <property type="protein sequence ID" value="BDS06292.1"/>
    <property type="molecule type" value="Genomic_DNA"/>
</dbReference>
<evidence type="ECO:0008006" key="3">
    <source>
        <dbReference type="Google" id="ProtNLM"/>
    </source>
</evidence>
<feature type="chain" id="PRO_5043692186" description="PEP-CTERM protein-sorting domain-containing protein" evidence="1">
    <location>
        <begin position="21"/>
        <end position="264"/>
    </location>
</feature>
<protein>
    <recommendedName>
        <fullName evidence="3">PEP-CTERM protein-sorting domain-containing protein</fullName>
    </recommendedName>
</protein>
<dbReference type="KEGG" id="osu:NT6N_13320"/>
<reference evidence="2" key="1">
    <citation type="submission" date="2024-07" db="EMBL/GenBank/DDBJ databases">
        <title>Complete genome sequence of Verrucomicrobiaceae bacterium NT6N.</title>
        <authorList>
            <person name="Huang C."/>
            <person name="Takami H."/>
            <person name="Hamasaki K."/>
        </authorList>
    </citation>
    <scope>NUCLEOTIDE SEQUENCE</scope>
    <source>
        <strain evidence="2">NT6N</strain>
    </source>
</reference>
<evidence type="ECO:0000256" key="1">
    <source>
        <dbReference type="SAM" id="SignalP"/>
    </source>
</evidence>
<evidence type="ECO:0000313" key="2">
    <source>
        <dbReference type="EMBL" id="BDS06292.1"/>
    </source>
</evidence>
<sequence length="264" mass="27243">MILKLLPPITLAISMASAQGGTTIYAIDFDSVTTGSVNASTLSAAGTGTTTAAWYLNPGRGAAYTIENDNSGNGDKALLADDTNGGNANKQQFTGINFDNTFDLTSLDASGSLNVSITTATRRNGNNKNLQFQLANSTGSIGFLLAWSNNGTVAVNGTTFSPASAATNFENVNPWNSTSDQVFDLNVSIANDSSFTGNFGGVAFTGNLANSVTDIDRIQLYSGGSAGGNKGAYLSNITVTAIPEPSSSALLALTGLGFIHRRRR</sequence>
<accession>A0AAT9FK33</accession>
<dbReference type="InterPro" id="IPR013424">
    <property type="entry name" value="Ice-binding_C"/>
</dbReference>
<dbReference type="NCBIfam" id="TIGR02595">
    <property type="entry name" value="PEP_CTERM"/>
    <property type="match status" value="1"/>
</dbReference>
<proteinExistence type="predicted"/>
<gene>
    <name evidence="2" type="ORF">NT6N_13320</name>
</gene>
<feature type="signal peptide" evidence="1">
    <location>
        <begin position="1"/>
        <end position="20"/>
    </location>
</feature>
<keyword evidence="1" id="KW-0732">Signal</keyword>
<name>A0AAT9FK33_9BACT</name>
<dbReference type="AlphaFoldDB" id="A0AAT9FK33"/>